<comment type="similarity">
    <text evidence="7">Belongs to the adenylyl cyclase class-4/guanylyl cyclase family.</text>
</comment>
<evidence type="ECO:0000256" key="6">
    <source>
        <dbReference type="ARBA" id="ARBA00023239"/>
    </source>
</evidence>
<organism evidence="10 11">
    <name type="scientific">Seminavis robusta</name>
    <dbReference type="NCBI Taxonomy" id="568900"/>
    <lineage>
        <taxon>Eukaryota</taxon>
        <taxon>Sar</taxon>
        <taxon>Stramenopiles</taxon>
        <taxon>Ochrophyta</taxon>
        <taxon>Bacillariophyta</taxon>
        <taxon>Bacillariophyceae</taxon>
        <taxon>Bacillariophycidae</taxon>
        <taxon>Naviculales</taxon>
        <taxon>Naviculaceae</taxon>
        <taxon>Seminavis</taxon>
    </lineage>
</organism>
<keyword evidence="4" id="KW-1133">Transmembrane helix</keyword>
<dbReference type="InterPro" id="IPR029787">
    <property type="entry name" value="Nucleotide_cyclase"/>
</dbReference>
<dbReference type="Proteomes" id="UP001153069">
    <property type="component" value="Unassembled WGS sequence"/>
</dbReference>
<evidence type="ECO:0000256" key="3">
    <source>
        <dbReference type="ARBA" id="ARBA00022741"/>
    </source>
</evidence>
<dbReference type="FunFam" id="3.30.70.1230:FF:000030">
    <property type="entry name" value="Si:ch211-215j19.12"/>
    <property type="match status" value="1"/>
</dbReference>
<protein>
    <submittedName>
        <fullName evidence="10">Receptor-type guanylate cyclase gcy</fullName>
    </submittedName>
</protein>
<dbReference type="PROSITE" id="PS50125">
    <property type="entry name" value="GUANYLATE_CYCLASE_2"/>
    <property type="match status" value="1"/>
</dbReference>
<feature type="domain" description="Guanylate cyclase" evidence="9">
    <location>
        <begin position="4"/>
        <end position="136"/>
    </location>
</feature>
<dbReference type="CDD" id="cd07302">
    <property type="entry name" value="CHD"/>
    <property type="match status" value="1"/>
</dbReference>
<dbReference type="GO" id="GO:0001653">
    <property type="term" value="F:peptide receptor activity"/>
    <property type="evidence" value="ECO:0007669"/>
    <property type="project" value="TreeGrafter"/>
</dbReference>
<dbReference type="SMART" id="SM00044">
    <property type="entry name" value="CYCc"/>
    <property type="match status" value="1"/>
</dbReference>
<accession>A0A9N8ER35</accession>
<evidence type="ECO:0000256" key="7">
    <source>
        <dbReference type="RuleBase" id="RU000405"/>
    </source>
</evidence>
<keyword evidence="2" id="KW-0812">Transmembrane</keyword>
<dbReference type="GO" id="GO:0005886">
    <property type="term" value="C:plasma membrane"/>
    <property type="evidence" value="ECO:0007669"/>
    <property type="project" value="TreeGrafter"/>
</dbReference>
<dbReference type="GO" id="GO:0000166">
    <property type="term" value="F:nucleotide binding"/>
    <property type="evidence" value="ECO:0007669"/>
    <property type="project" value="UniProtKB-KW"/>
</dbReference>
<dbReference type="EMBL" id="CAICTM010001715">
    <property type="protein sequence ID" value="CAB9525726.1"/>
    <property type="molecule type" value="Genomic_DNA"/>
</dbReference>
<evidence type="ECO:0000313" key="11">
    <source>
        <dbReference type="Proteomes" id="UP001153069"/>
    </source>
</evidence>
<comment type="caution">
    <text evidence="10">The sequence shown here is derived from an EMBL/GenBank/DDBJ whole genome shotgun (WGS) entry which is preliminary data.</text>
</comment>
<evidence type="ECO:0000256" key="2">
    <source>
        <dbReference type="ARBA" id="ARBA00022692"/>
    </source>
</evidence>
<dbReference type="InterPro" id="IPR018297">
    <property type="entry name" value="A/G_cyclase_CS"/>
</dbReference>
<reference evidence="10" key="1">
    <citation type="submission" date="2020-06" db="EMBL/GenBank/DDBJ databases">
        <authorList>
            <consortium name="Plant Systems Biology data submission"/>
        </authorList>
    </citation>
    <scope>NUCLEOTIDE SEQUENCE</scope>
    <source>
        <strain evidence="10">D6</strain>
    </source>
</reference>
<keyword evidence="10" id="KW-0675">Receptor</keyword>
<evidence type="ECO:0000256" key="8">
    <source>
        <dbReference type="SAM" id="MobiDB-lite"/>
    </source>
</evidence>
<proteinExistence type="inferred from homology"/>
<keyword evidence="5" id="KW-0472">Membrane</keyword>
<dbReference type="GO" id="GO:0004383">
    <property type="term" value="F:guanylate cyclase activity"/>
    <property type="evidence" value="ECO:0007669"/>
    <property type="project" value="TreeGrafter"/>
</dbReference>
<name>A0A9N8ER35_9STRA</name>
<dbReference type="GO" id="GO:0035556">
    <property type="term" value="P:intracellular signal transduction"/>
    <property type="evidence" value="ECO:0007669"/>
    <property type="project" value="InterPro"/>
</dbReference>
<evidence type="ECO:0000256" key="1">
    <source>
        <dbReference type="ARBA" id="ARBA00004370"/>
    </source>
</evidence>
<sequence length="237" mass="26287">MLFLPFLLDIVGFTKISSELEPRKIANMLDRLYTKFDGLSQEHDIFKVETIGDAYMAVTNLVKDQPGDHASRIANFAVDAIEAANETLINEDDPFMGHVDIRVGFHTGPVVADVVGSKNPRYCLFGDTVNTASRMESNSKKNRIHCSQAALDQLRIESYPLPIASRGFINVKGKGNMATYWVNEAGLPAAAIPLSTVPEDDLTESERFISSLSNHNHHLVPPMPPRQVKPQRRASTR</sequence>
<feature type="region of interest" description="Disordered" evidence="8">
    <location>
        <begin position="214"/>
        <end position="237"/>
    </location>
</feature>
<keyword evidence="3" id="KW-0547">Nucleotide-binding</keyword>
<dbReference type="PANTHER" id="PTHR11920:SF335">
    <property type="entry name" value="GUANYLATE CYCLASE"/>
    <property type="match status" value="1"/>
</dbReference>
<dbReference type="InterPro" id="IPR050401">
    <property type="entry name" value="Cyclic_nucleotide_synthase"/>
</dbReference>
<evidence type="ECO:0000256" key="5">
    <source>
        <dbReference type="ARBA" id="ARBA00023136"/>
    </source>
</evidence>
<keyword evidence="6 7" id="KW-0456">Lyase</keyword>
<evidence type="ECO:0000313" key="10">
    <source>
        <dbReference type="EMBL" id="CAB9525726.1"/>
    </source>
</evidence>
<dbReference type="GO" id="GO:0007168">
    <property type="term" value="P:receptor guanylyl cyclase signaling pathway"/>
    <property type="evidence" value="ECO:0007669"/>
    <property type="project" value="TreeGrafter"/>
</dbReference>
<evidence type="ECO:0000256" key="4">
    <source>
        <dbReference type="ARBA" id="ARBA00022989"/>
    </source>
</evidence>
<dbReference type="Pfam" id="PF00211">
    <property type="entry name" value="Guanylate_cyc"/>
    <property type="match status" value="1"/>
</dbReference>
<gene>
    <name evidence="10" type="ORF">SEMRO_1717_G293270.1</name>
</gene>
<dbReference type="GO" id="GO:0004016">
    <property type="term" value="F:adenylate cyclase activity"/>
    <property type="evidence" value="ECO:0007669"/>
    <property type="project" value="TreeGrafter"/>
</dbReference>
<evidence type="ECO:0000259" key="9">
    <source>
        <dbReference type="PROSITE" id="PS50125"/>
    </source>
</evidence>
<dbReference type="InterPro" id="IPR001054">
    <property type="entry name" value="A/G_cyclase"/>
</dbReference>
<dbReference type="SUPFAM" id="SSF55073">
    <property type="entry name" value="Nucleotide cyclase"/>
    <property type="match status" value="1"/>
</dbReference>
<keyword evidence="11" id="KW-1185">Reference proteome</keyword>
<dbReference type="OrthoDB" id="10258068at2759"/>
<dbReference type="AlphaFoldDB" id="A0A9N8ER35"/>
<comment type="subcellular location">
    <subcellularLocation>
        <location evidence="1">Membrane</location>
    </subcellularLocation>
</comment>
<dbReference type="Gene3D" id="3.30.70.1230">
    <property type="entry name" value="Nucleotide cyclase"/>
    <property type="match status" value="1"/>
</dbReference>
<dbReference type="PROSITE" id="PS00452">
    <property type="entry name" value="GUANYLATE_CYCLASE_1"/>
    <property type="match status" value="1"/>
</dbReference>
<dbReference type="PANTHER" id="PTHR11920">
    <property type="entry name" value="GUANYLYL CYCLASE"/>
    <property type="match status" value="1"/>
</dbReference>